<proteinExistence type="predicted"/>
<protein>
    <submittedName>
        <fullName evidence="1">Uncharacterized protein</fullName>
    </submittedName>
</protein>
<sequence>MDTSSINIDFDQASHEWRLNKIMQKNGYFTYRCTYIHSDGKKCCKPSIYTQLHTCKKHANKIKILF</sequence>
<dbReference type="EMBL" id="MN739513">
    <property type="protein sequence ID" value="QHT09592.1"/>
    <property type="molecule type" value="Genomic_DNA"/>
</dbReference>
<dbReference type="AlphaFoldDB" id="A0A6C0CZK5"/>
<name>A0A6C0CZK5_9ZZZZ</name>
<evidence type="ECO:0000313" key="1">
    <source>
        <dbReference type="EMBL" id="QHT09592.1"/>
    </source>
</evidence>
<accession>A0A6C0CZK5</accession>
<organism evidence="1">
    <name type="scientific">viral metagenome</name>
    <dbReference type="NCBI Taxonomy" id="1070528"/>
    <lineage>
        <taxon>unclassified sequences</taxon>
        <taxon>metagenomes</taxon>
        <taxon>organismal metagenomes</taxon>
    </lineage>
</organism>
<reference evidence="1" key="1">
    <citation type="journal article" date="2020" name="Nature">
        <title>Giant virus diversity and host interactions through global metagenomics.</title>
        <authorList>
            <person name="Schulz F."/>
            <person name="Roux S."/>
            <person name="Paez-Espino D."/>
            <person name="Jungbluth S."/>
            <person name="Walsh D.A."/>
            <person name="Denef V.J."/>
            <person name="McMahon K.D."/>
            <person name="Konstantinidis K.T."/>
            <person name="Eloe-Fadrosh E.A."/>
            <person name="Kyrpides N.C."/>
            <person name="Woyke T."/>
        </authorList>
    </citation>
    <scope>NUCLEOTIDE SEQUENCE</scope>
    <source>
        <strain evidence="1">GVMAG-M-3300023174-102</strain>
    </source>
</reference>